<evidence type="ECO:0000313" key="1">
    <source>
        <dbReference type="EMBL" id="NER27618.1"/>
    </source>
</evidence>
<organism evidence="1">
    <name type="scientific">Symploca sp. SIO1C4</name>
    <dbReference type="NCBI Taxonomy" id="2607765"/>
    <lineage>
        <taxon>Bacteria</taxon>
        <taxon>Bacillati</taxon>
        <taxon>Cyanobacteriota</taxon>
        <taxon>Cyanophyceae</taxon>
        <taxon>Coleofasciculales</taxon>
        <taxon>Coleofasciculaceae</taxon>
        <taxon>Symploca</taxon>
    </lineage>
</organism>
<name>A0A6B3NEN8_9CYAN</name>
<protein>
    <submittedName>
        <fullName evidence="1">Uncharacterized protein</fullName>
    </submittedName>
</protein>
<comment type="caution">
    <text evidence="1">The sequence shown here is derived from an EMBL/GenBank/DDBJ whole genome shotgun (WGS) entry which is preliminary data.</text>
</comment>
<reference evidence="1" key="1">
    <citation type="submission" date="2019-11" db="EMBL/GenBank/DDBJ databases">
        <title>Genomic insights into an expanded diversity of filamentous marine cyanobacteria reveals the extraordinary biosynthetic potential of Moorea and Okeania.</title>
        <authorList>
            <person name="Ferreira Leao T."/>
            <person name="Wang M."/>
            <person name="Moss N."/>
            <person name="Da Silva R."/>
            <person name="Sanders J."/>
            <person name="Nurk S."/>
            <person name="Gurevich A."/>
            <person name="Humphrey G."/>
            <person name="Reher R."/>
            <person name="Zhu Q."/>
            <person name="Belda-Ferre P."/>
            <person name="Glukhov E."/>
            <person name="Rex R."/>
            <person name="Dorrestein P.C."/>
            <person name="Knight R."/>
            <person name="Pevzner P."/>
            <person name="Gerwick W.H."/>
            <person name="Gerwick L."/>
        </authorList>
    </citation>
    <scope>NUCLEOTIDE SEQUENCE</scope>
    <source>
        <strain evidence="1">SIO1C4</strain>
    </source>
</reference>
<gene>
    <name evidence="1" type="ORF">F6J89_08280</name>
</gene>
<accession>A0A6B3NEN8</accession>
<proteinExistence type="predicted"/>
<dbReference type="AlphaFoldDB" id="A0A6B3NEN8"/>
<sequence length="146" mass="16614">MVKKRSERLSIMIPPELRQALEKLADYPYGSITNAVVVLLTEGVSQFTGEAFLAKERVLKDLEQVYDDEELFEIAVAALDRINIRKATTHRLGEWVFSQIQREANIAANRLEEIRSGSPMTTQEIEQLAQFLRTTPPEVKDILQGK</sequence>
<dbReference type="EMBL" id="JAAHFQ010000117">
    <property type="protein sequence ID" value="NER27618.1"/>
    <property type="molecule type" value="Genomic_DNA"/>
</dbReference>